<reference evidence="1" key="2">
    <citation type="submission" date="2014-01" db="EMBL/GenBank/DDBJ databases">
        <title>Evolution of pathogenesis and genome organization in the Tremellales.</title>
        <authorList>
            <person name="Cuomo C."/>
            <person name="Litvintseva A."/>
            <person name="Heitman J."/>
            <person name="Chen Y."/>
            <person name="Sun S."/>
            <person name="Springer D."/>
            <person name="Dromer F."/>
            <person name="Young S."/>
            <person name="Zeng Q."/>
            <person name="Chapman S."/>
            <person name="Gujja S."/>
            <person name="Saif S."/>
            <person name="Birren B."/>
        </authorList>
    </citation>
    <scope>NUCLEOTIDE SEQUENCE</scope>
    <source>
        <strain evidence="1">CBS 10118</strain>
    </source>
</reference>
<accession>A0A1B9GAW6</accession>
<proteinExistence type="predicted"/>
<dbReference type="VEuPathDB" id="FungiDB:I302_03016"/>
<evidence type="ECO:0000313" key="1">
    <source>
        <dbReference type="EMBL" id="OCF28165.1"/>
    </source>
</evidence>
<dbReference type="EMBL" id="KI894019">
    <property type="protein sequence ID" value="OCF28165.1"/>
    <property type="molecule type" value="Genomic_DNA"/>
</dbReference>
<gene>
    <name evidence="1" type="ORF">I302_03016</name>
</gene>
<dbReference type="AlphaFoldDB" id="A0A1B9GAW6"/>
<protein>
    <submittedName>
        <fullName evidence="1">Uncharacterized protein</fullName>
    </submittedName>
</protein>
<name>A0A1B9GAW6_9TREE</name>
<sequence>MSTHDVQTGISDMLDDLITIEWDFDSNGNLHTCVSAWVKRHTQNAPSGNKSDIEETFWSACRKRVRILDLSIKSGLKTMASDRTIQWENARGAIPEELMKIAKGINDKQGSVTSIRVVKPDECRPFNDGVEYFNISSKSIP</sequence>
<organism evidence="1">
    <name type="scientific">Kwoniella bestiolae CBS 10118</name>
    <dbReference type="NCBI Taxonomy" id="1296100"/>
    <lineage>
        <taxon>Eukaryota</taxon>
        <taxon>Fungi</taxon>
        <taxon>Dikarya</taxon>
        <taxon>Basidiomycota</taxon>
        <taxon>Agaricomycotina</taxon>
        <taxon>Tremellomycetes</taxon>
        <taxon>Tremellales</taxon>
        <taxon>Cryptococcaceae</taxon>
        <taxon>Kwoniella</taxon>
    </lineage>
</organism>
<reference evidence="1" key="1">
    <citation type="submission" date="2013-07" db="EMBL/GenBank/DDBJ databases">
        <title>The Genome Sequence of Cryptococcus bestiolae CBS10118.</title>
        <authorList>
            <consortium name="The Broad Institute Genome Sequencing Platform"/>
            <person name="Cuomo C."/>
            <person name="Litvintseva A."/>
            <person name="Chen Y."/>
            <person name="Heitman J."/>
            <person name="Sun S."/>
            <person name="Springer D."/>
            <person name="Dromer F."/>
            <person name="Young S.K."/>
            <person name="Zeng Q."/>
            <person name="Gargeya S."/>
            <person name="Fitzgerald M."/>
            <person name="Abouelleil A."/>
            <person name="Alvarado L."/>
            <person name="Berlin A.M."/>
            <person name="Chapman S.B."/>
            <person name="Dewar J."/>
            <person name="Goldberg J."/>
            <person name="Griggs A."/>
            <person name="Gujja S."/>
            <person name="Hansen M."/>
            <person name="Howarth C."/>
            <person name="Imamovic A."/>
            <person name="Larimer J."/>
            <person name="McCowan C."/>
            <person name="Murphy C."/>
            <person name="Pearson M."/>
            <person name="Priest M."/>
            <person name="Roberts A."/>
            <person name="Saif S."/>
            <person name="Shea T."/>
            <person name="Sykes S."/>
            <person name="Wortman J."/>
            <person name="Nusbaum C."/>
            <person name="Birren B."/>
        </authorList>
    </citation>
    <scope>NUCLEOTIDE SEQUENCE [LARGE SCALE GENOMIC DNA]</scope>
    <source>
        <strain evidence="1">CBS 10118</strain>
    </source>
</reference>